<evidence type="ECO:0000313" key="2">
    <source>
        <dbReference type="EMBL" id="CAE2259122.1"/>
    </source>
</evidence>
<reference evidence="2" key="1">
    <citation type="submission" date="2021-01" db="EMBL/GenBank/DDBJ databases">
        <authorList>
            <person name="Corre E."/>
            <person name="Pelletier E."/>
            <person name="Niang G."/>
            <person name="Scheremetjew M."/>
            <person name="Finn R."/>
            <person name="Kale V."/>
            <person name="Holt S."/>
            <person name="Cochrane G."/>
            <person name="Meng A."/>
            <person name="Brown T."/>
            <person name="Cohen L."/>
        </authorList>
    </citation>
    <scope>NUCLEOTIDE SEQUENCE</scope>
    <source>
        <strain evidence="2">Isolate 1302-5</strain>
    </source>
</reference>
<name>A0A7S4JCC4_9STRA</name>
<protein>
    <submittedName>
        <fullName evidence="2">Uncharacterized protein</fullName>
    </submittedName>
</protein>
<accession>A0A7S4JCC4</accession>
<dbReference type="EMBL" id="HBKQ01037375">
    <property type="protein sequence ID" value="CAE2259122.1"/>
    <property type="molecule type" value="Transcribed_RNA"/>
</dbReference>
<organism evidence="2">
    <name type="scientific">Odontella aurita</name>
    <dbReference type="NCBI Taxonomy" id="265563"/>
    <lineage>
        <taxon>Eukaryota</taxon>
        <taxon>Sar</taxon>
        <taxon>Stramenopiles</taxon>
        <taxon>Ochrophyta</taxon>
        <taxon>Bacillariophyta</taxon>
        <taxon>Mediophyceae</taxon>
        <taxon>Biddulphiophycidae</taxon>
        <taxon>Eupodiscales</taxon>
        <taxon>Odontellaceae</taxon>
        <taxon>Odontella</taxon>
    </lineage>
</organism>
<proteinExistence type="predicted"/>
<gene>
    <name evidence="2" type="ORF">OAUR00152_LOCUS25802</name>
</gene>
<sequence>MEGSDDGEVSNHVDLVELLVDHEAKDAHHGGTAIVELDATLAELGLLVKGVPAEIDETITEVTGEVAGGGSIGGVLHDEELEDANEEDELSKSGLGDGIIAEEGGEAIGVGVEGVALEVDVSREVKSGTGHDLAEEGELRNAAVLDLNVPEALELLLRSIVEEAKGIVEAEGLLGADLALEGVEGGGGLADLGRGEGGGGAGKEGSNGELHFE</sequence>
<dbReference type="AlphaFoldDB" id="A0A7S4JCC4"/>
<feature type="region of interest" description="Disordered" evidence="1">
    <location>
        <begin position="191"/>
        <end position="213"/>
    </location>
</feature>
<feature type="compositionally biased region" description="Gly residues" evidence="1">
    <location>
        <begin position="191"/>
        <end position="205"/>
    </location>
</feature>
<evidence type="ECO:0000256" key="1">
    <source>
        <dbReference type="SAM" id="MobiDB-lite"/>
    </source>
</evidence>